<protein>
    <submittedName>
        <fullName evidence="1">Uncharacterized protein</fullName>
    </submittedName>
</protein>
<name>A0AAJ1TTZ1_9HYPH</name>
<evidence type="ECO:0000313" key="2">
    <source>
        <dbReference type="Proteomes" id="UP001223420"/>
    </source>
</evidence>
<dbReference type="EMBL" id="JAUSWL010000018">
    <property type="protein sequence ID" value="MDQ0546830.1"/>
    <property type="molecule type" value="Genomic_DNA"/>
</dbReference>
<accession>A0AAJ1TTZ1</accession>
<proteinExistence type="predicted"/>
<dbReference type="RefSeq" id="WP_007564018.1">
    <property type="nucleotide sequence ID" value="NZ_JARVWR010000020.1"/>
</dbReference>
<dbReference type="AlphaFoldDB" id="A0AAJ1TTZ1"/>
<sequence>MSDRERRSIGLRRIAGLSVLGLGILAGGPVRALECPLPHPTGTPTAIDQTAGDIRTYAELLAAQGTGAVPEIVT</sequence>
<dbReference type="Proteomes" id="UP001223420">
    <property type="component" value="Unassembled WGS sequence"/>
</dbReference>
<reference evidence="1" key="1">
    <citation type="submission" date="2023-07" db="EMBL/GenBank/DDBJ databases">
        <title>Genomic Encyclopedia of Type Strains, Phase IV (KMG-IV): sequencing the most valuable type-strain genomes for metagenomic binning, comparative biology and taxonomic classification.</title>
        <authorList>
            <person name="Goeker M."/>
        </authorList>
    </citation>
    <scope>NUCLEOTIDE SEQUENCE</scope>
    <source>
        <strain evidence="1">DSM 19569</strain>
    </source>
</reference>
<evidence type="ECO:0000313" key="1">
    <source>
        <dbReference type="EMBL" id="MDQ0546830.1"/>
    </source>
</evidence>
<gene>
    <name evidence="1" type="ORF">QO001_005782</name>
</gene>
<comment type="caution">
    <text evidence="1">The sequence shown here is derived from an EMBL/GenBank/DDBJ whole genome shotgun (WGS) entry which is preliminary data.</text>
</comment>
<organism evidence="1 2">
    <name type="scientific">Methylobacterium brachiatum</name>
    <dbReference type="NCBI Taxonomy" id="269660"/>
    <lineage>
        <taxon>Bacteria</taxon>
        <taxon>Pseudomonadati</taxon>
        <taxon>Pseudomonadota</taxon>
        <taxon>Alphaproteobacteria</taxon>
        <taxon>Hyphomicrobiales</taxon>
        <taxon>Methylobacteriaceae</taxon>
        <taxon>Methylobacterium</taxon>
    </lineage>
</organism>